<protein>
    <submittedName>
        <fullName evidence="3">Putative amidase family protein</fullName>
    </submittedName>
</protein>
<dbReference type="InterPro" id="IPR058329">
    <property type="entry name" value="Arp1_N"/>
</dbReference>
<evidence type="ECO:0000259" key="1">
    <source>
        <dbReference type="Pfam" id="PF01425"/>
    </source>
</evidence>
<name>M7T0K7_EUTLA</name>
<dbReference type="EMBL" id="KB705457">
    <property type="protein sequence ID" value="EMR72444.1"/>
    <property type="molecule type" value="Genomic_DNA"/>
</dbReference>
<dbReference type="eggNOG" id="KOG1211">
    <property type="taxonomic scope" value="Eukaryota"/>
</dbReference>
<dbReference type="AlphaFoldDB" id="M7T0K7"/>
<organism evidence="3 4">
    <name type="scientific">Eutypa lata (strain UCR-EL1)</name>
    <name type="common">Grapevine dieback disease fungus</name>
    <name type="synonym">Eutypa armeniacae</name>
    <dbReference type="NCBI Taxonomy" id="1287681"/>
    <lineage>
        <taxon>Eukaryota</taxon>
        <taxon>Fungi</taxon>
        <taxon>Dikarya</taxon>
        <taxon>Ascomycota</taxon>
        <taxon>Pezizomycotina</taxon>
        <taxon>Sordariomycetes</taxon>
        <taxon>Xylariomycetidae</taxon>
        <taxon>Xylariales</taxon>
        <taxon>Diatrypaceae</taxon>
        <taxon>Eutypa</taxon>
    </lineage>
</organism>
<evidence type="ECO:0000313" key="3">
    <source>
        <dbReference type="EMBL" id="EMR72444.1"/>
    </source>
</evidence>
<proteinExistence type="predicted"/>
<gene>
    <name evidence="3" type="ORF">UCREL1_527</name>
</gene>
<dbReference type="PANTHER" id="PTHR46310">
    <property type="entry name" value="AMIDASE 1"/>
    <property type="match status" value="1"/>
</dbReference>
<feature type="domain" description="Scytalone dehydratase-like protein Arp1 N-terminal" evidence="2">
    <location>
        <begin position="66"/>
        <end position="204"/>
    </location>
</feature>
<reference evidence="4" key="1">
    <citation type="journal article" date="2013" name="Genome Announc.">
        <title>Draft genome sequence of the grapevine dieback fungus Eutypa lata UCR-EL1.</title>
        <authorList>
            <person name="Blanco-Ulate B."/>
            <person name="Rolshausen P.E."/>
            <person name="Cantu D."/>
        </authorList>
    </citation>
    <scope>NUCLEOTIDE SEQUENCE [LARGE SCALE GENOMIC DNA]</scope>
    <source>
        <strain evidence="4">UCR-EL1</strain>
    </source>
</reference>
<dbReference type="OrthoDB" id="5423360at2759"/>
<dbReference type="Proteomes" id="UP000012174">
    <property type="component" value="Unassembled WGS sequence"/>
</dbReference>
<dbReference type="SUPFAM" id="SSF75304">
    <property type="entry name" value="Amidase signature (AS) enzymes"/>
    <property type="match status" value="1"/>
</dbReference>
<dbReference type="KEGG" id="ela:UCREL1_527"/>
<accession>M7T0K7</accession>
<dbReference type="Pfam" id="PF26053">
    <property type="entry name" value="DUF8016"/>
    <property type="match status" value="1"/>
</dbReference>
<evidence type="ECO:0000313" key="4">
    <source>
        <dbReference type="Proteomes" id="UP000012174"/>
    </source>
</evidence>
<sequence>MGFLDTEKRLPFLSLRSWTAGLLYASLALALPTTNFKRAPWKHVQTTTYGDVAFGLGNVTYLANVRHPKAVLSGDCSAAATEASSLVPLTVIFADEETVTGAYLEDVVARYVEGDDVFSEDFLEGVLIAYNGTGSASLDGSALDYLNSFSPKHLFFDASFEKQGGYSSEASINFIAGLSGVELPPGPYAASVSEGSISLGAVYRLYRDAYRDFLYGAYSANDGQGTFSAVEIFQSRFWDPLIPVPSRLYAWGDPRPLAGLRVAIKDLFDMKGLVTSGGSQAWAEITEPANETAPSIQRLVDLGAVLVGKYKLAQFASGANPWDWQDEQYPFNPRGDGWLTCSASSSGGGCSIAAYDWLDFAIGSDTGSSMRRPAAVSGTYGNRPSQGLVTLQKVMPLGAATDTAGVFSRDPHAWAHFARHWYTPELHEDPAITGLSALDVPSESPGLPKRLLYLTDYLPLANPAAEAVLQGFINSTAHIFGLTVEQVNLTAVVAGTNDTVPKYDALSNATGVLNSMTQWQEVAKPLITEWAERYDGRFPPIDPARRPGWRAYNESYYTAERYADALATKRAAVDWFEAEVLYETPESCSESVMVWDIGTGGLPSYREKDLVEAGAAAGEAAYLAVTPEGAGISGANLCPIYGCVDMTIPIGQVPYRSNVTLVEEMVPVTVSVVARRGCDFMLWDMFERLADEGVLRTVKTGRTPF</sequence>
<dbReference type="OMA" id="GANPWEW"/>
<dbReference type="STRING" id="1287681.M7T0K7"/>
<keyword evidence="4" id="KW-1185">Reference proteome</keyword>
<dbReference type="InterPro" id="IPR023631">
    <property type="entry name" value="Amidase_dom"/>
</dbReference>
<feature type="domain" description="Amidase" evidence="1">
    <location>
        <begin position="255"/>
        <end position="419"/>
    </location>
</feature>
<dbReference type="Gene3D" id="3.90.1300.10">
    <property type="entry name" value="Amidase signature (AS) domain"/>
    <property type="match status" value="1"/>
</dbReference>
<dbReference type="HOGENOM" id="CLU_020129_1_0_1"/>
<evidence type="ECO:0000259" key="2">
    <source>
        <dbReference type="Pfam" id="PF26053"/>
    </source>
</evidence>
<dbReference type="PANTHER" id="PTHR46310:SF7">
    <property type="entry name" value="AMIDASE 1"/>
    <property type="match status" value="1"/>
</dbReference>
<dbReference type="Pfam" id="PF01425">
    <property type="entry name" value="Amidase"/>
    <property type="match status" value="1"/>
</dbReference>
<dbReference type="InterPro" id="IPR036928">
    <property type="entry name" value="AS_sf"/>
</dbReference>